<dbReference type="Proteomes" id="UP001597110">
    <property type="component" value="Unassembled WGS sequence"/>
</dbReference>
<comment type="caution">
    <text evidence="3">The sequence shown here is derived from an EMBL/GenBank/DDBJ whole genome shotgun (WGS) entry which is preliminary data.</text>
</comment>
<keyword evidence="4" id="KW-1185">Reference proteome</keyword>
<evidence type="ECO:0000313" key="4">
    <source>
        <dbReference type="Proteomes" id="UP001597110"/>
    </source>
</evidence>
<keyword evidence="2" id="KW-0732">Signal</keyword>
<feature type="chain" id="PRO_5046439869" description="DUF2846 domain-containing protein" evidence="2">
    <location>
        <begin position="20"/>
        <end position="157"/>
    </location>
</feature>
<evidence type="ECO:0000256" key="1">
    <source>
        <dbReference type="SAM" id="MobiDB-lite"/>
    </source>
</evidence>
<feature type="region of interest" description="Disordered" evidence="1">
    <location>
        <begin position="132"/>
        <end position="157"/>
    </location>
</feature>
<name>A0ABW2Y6T5_9GAMM</name>
<protein>
    <recommendedName>
        <fullName evidence="5">DUF2846 domain-containing protein</fullName>
    </recommendedName>
</protein>
<evidence type="ECO:0000256" key="2">
    <source>
        <dbReference type="SAM" id="SignalP"/>
    </source>
</evidence>
<gene>
    <name evidence="3" type="ORF">ACFQ0E_01415</name>
</gene>
<proteinExistence type="predicted"/>
<feature type="compositionally biased region" description="Basic residues" evidence="1">
    <location>
        <begin position="146"/>
        <end position="157"/>
    </location>
</feature>
<dbReference type="EMBL" id="JBHTIF010000001">
    <property type="protein sequence ID" value="MFD0724247.1"/>
    <property type="molecule type" value="Genomic_DNA"/>
</dbReference>
<reference evidence="4" key="1">
    <citation type="journal article" date="2019" name="Int. J. Syst. Evol. Microbiol.">
        <title>The Global Catalogue of Microorganisms (GCM) 10K type strain sequencing project: providing services to taxonomists for standard genome sequencing and annotation.</title>
        <authorList>
            <consortium name="The Broad Institute Genomics Platform"/>
            <consortium name="The Broad Institute Genome Sequencing Center for Infectious Disease"/>
            <person name="Wu L."/>
            <person name="Ma J."/>
        </authorList>
    </citation>
    <scope>NUCLEOTIDE SEQUENCE [LARGE SCALE GENOMIC DNA]</scope>
    <source>
        <strain evidence="4">CCUG 55585</strain>
    </source>
</reference>
<dbReference type="RefSeq" id="WP_386821920.1">
    <property type="nucleotide sequence ID" value="NZ_JBHTIF010000001.1"/>
</dbReference>
<evidence type="ECO:0008006" key="5">
    <source>
        <dbReference type="Google" id="ProtNLM"/>
    </source>
</evidence>
<feature type="signal peptide" evidence="2">
    <location>
        <begin position="1"/>
        <end position="19"/>
    </location>
</feature>
<accession>A0ABW2Y6T5</accession>
<organism evidence="3 4">
    <name type="scientific">Lysobacter brunescens</name>
    <dbReference type="NCBI Taxonomy" id="262323"/>
    <lineage>
        <taxon>Bacteria</taxon>
        <taxon>Pseudomonadati</taxon>
        <taxon>Pseudomonadota</taxon>
        <taxon>Gammaproteobacteria</taxon>
        <taxon>Lysobacterales</taxon>
        <taxon>Lysobacteraceae</taxon>
        <taxon>Lysobacter</taxon>
    </lineage>
</organism>
<sequence>MTYRLLTIALLLLPLTVPAADASGEENSQTGTLHISRPKYFINGGIKPGVVIDGEEYPALPNGACMTVELAPGAHTIALKLSDRYTDVEPRPFNVDAGGRTHAQVVTLVKKVDDDAFHRIFFVDIMETPPPDKQIACPRQIDPTKGKRHRKSVWTDN</sequence>
<evidence type="ECO:0000313" key="3">
    <source>
        <dbReference type="EMBL" id="MFD0724247.1"/>
    </source>
</evidence>